<name>A0A7R9K1U7_TIMGE</name>
<keyword evidence="1" id="KW-0472">Membrane</keyword>
<dbReference type="AlphaFoldDB" id="A0A7R9K1U7"/>
<keyword evidence="1" id="KW-0812">Transmembrane</keyword>
<reference evidence="2" key="1">
    <citation type="submission" date="2020-11" db="EMBL/GenBank/DDBJ databases">
        <authorList>
            <person name="Tran Van P."/>
        </authorList>
    </citation>
    <scope>NUCLEOTIDE SEQUENCE</scope>
</reference>
<feature type="transmembrane region" description="Helical" evidence="1">
    <location>
        <begin position="415"/>
        <end position="440"/>
    </location>
</feature>
<organism evidence="2">
    <name type="scientific">Timema genevievae</name>
    <name type="common">Walking stick</name>
    <dbReference type="NCBI Taxonomy" id="629358"/>
    <lineage>
        <taxon>Eukaryota</taxon>
        <taxon>Metazoa</taxon>
        <taxon>Ecdysozoa</taxon>
        <taxon>Arthropoda</taxon>
        <taxon>Hexapoda</taxon>
        <taxon>Insecta</taxon>
        <taxon>Pterygota</taxon>
        <taxon>Neoptera</taxon>
        <taxon>Polyneoptera</taxon>
        <taxon>Phasmatodea</taxon>
        <taxon>Timematodea</taxon>
        <taxon>Timematoidea</taxon>
        <taxon>Timematidae</taxon>
        <taxon>Timema</taxon>
    </lineage>
</organism>
<accession>A0A7R9K1U7</accession>
<protein>
    <recommendedName>
        <fullName evidence="3">Right handed beta helix domain-containing protein</fullName>
    </recommendedName>
</protein>
<evidence type="ECO:0000313" key="2">
    <source>
        <dbReference type="EMBL" id="CAD7599382.1"/>
    </source>
</evidence>
<evidence type="ECO:0008006" key="3">
    <source>
        <dbReference type="Google" id="ProtNLM"/>
    </source>
</evidence>
<gene>
    <name evidence="2" type="ORF">TGEB3V08_LOCUS7330</name>
</gene>
<keyword evidence="1" id="KW-1133">Transmembrane helix</keyword>
<evidence type="ECO:0000256" key="1">
    <source>
        <dbReference type="SAM" id="Phobius"/>
    </source>
</evidence>
<proteinExistence type="predicted"/>
<dbReference type="SUPFAM" id="SSF52058">
    <property type="entry name" value="L domain-like"/>
    <property type="match status" value="1"/>
</dbReference>
<dbReference type="InterPro" id="IPR032675">
    <property type="entry name" value="LRR_dom_sf"/>
</dbReference>
<dbReference type="Gene3D" id="3.80.10.10">
    <property type="entry name" value="Ribonuclease Inhibitor"/>
    <property type="match status" value="1"/>
</dbReference>
<sequence>MLYPALAHPTHAISSTGTPNTLVYPALAHPTHAIASTGTPNTCYSQHWHTQHMLYPALAHPTHDISSTGMSEVVLRSTGTLRIPTTTTSLRVENCTTVRVEKEALKGLSSLRQLELAHIPILVLESYSFQWNESTILEGVPPRGIEVRITNCSMTAVPSYTFKGRIESIVLTSVKILTVETFALASLHGTERVHLTGCEVETFQAQAFKKFSVQYLLLEGGRLGGTLPSRTIVDLEVHREVLIRGVTFPKLRSSALMLHSPLSFRMQDCRVGHMEGEALKVVARGPVILQNNEFESLDAGAFLGLSSPLGFVARHGRQEFIFENNTVHNFVNRSLIVDGECFAPRFYRVYVKHTCSCEGLDTWDFQLTVKPSDGRRTDILGGFWCRQESRPGLETRFIRFQEYSGYHCGYTTRNLYVFIGVIVASLIGLLALAMLIIFLWRRRASHKDKEWINIPAGDDVNKGGVAPRIKMVVPDGRTYKETELHVIVERAEPIKDQNYSPEGGSFILQPLPYRVTPDKAQIWKADLIDSGTFCRLSWH</sequence>
<dbReference type="EMBL" id="OE842299">
    <property type="protein sequence ID" value="CAD7599382.1"/>
    <property type="molecule type" value="Genomic_DNA"/>
</dbReference>